<dbReference type="Pfam" id="PF00386">
    <property type="entry name" value="C1q"/>
    <property type="match status" value="1"/>
</dbReference>
<dbReference type="OrthoDB" id="10337414at2759"/>
<dbReference type="PROSITE" id="PS50871">
    <property type="entry name" value="C1Q"/>
    <property type="match status" value="1"/>
</dbReference>
<accession>A0A8B6C1A0</accession>
<keyword evidence="4" id="KW-1185">Reference proteome</keyword>
<proteinExistence type="predicted"/>
<dbReference type="Gene3D" id="2.60.120.40">
    <property type="match status" value="1"/>
</dbReference>
<dbReference type="AlphaFoldDB" id="A0A8B6C1A0"/>
<evidence type="ECO:0000313" key="3">
    <source>
        <dbReference type="EMBL" id="VDH98585.1"/>
    </source>
</evidence>
<dbReference type="EMBL" id="UYJE01001024">
    <property type="protein sequence ID" value="VDH98585.1"/>
    <property type="molecule type" value="Genomic_DNA"/>
</dbReference>
<gene>
    <name evidence="3" type="ORF">MGAL_10B080716</name>
</gene>
<dbReference type="SUPFAM" id="SSF49842">
    <property type="entry name" value="TNF-like"/>
    <property type="match status" value="1"/>
</dbReference>
<evidence type="ECO:0000256" key="1">
    <source>
        <dbReference type="SAM" id="Coils"/>
    </source>
</evidence>
<evidence type="ECO:0000313" key="4">
    <source>
        <dbReference type="Proteomes" id="UP000596742"/>
    </source>
</evidence>
<protein>
    <recommendedName>
        <fullName evidence="2">C1q domain-containing protein</fullName>
    </recommendedName>
</protein>
<feature type="domain" description="C1q" evidence="2">
    <location>
        <begin position="348"/>
        <end position="486"/>
    </location>
</feature>
<dbReference type="InterPro" id="IPR001073">
    <property type="entry name" value="C1q_dom"/>
</dbReference>
<dbReference type="InterPro" id="IPR008983">
    <property type="entry name" value="Tumour_necrosis_fac-like_dom"/>
</dbReference>
<feature type="coiled-coil region" evidence="1">
    <location>
        <begin position="54"/>
        <end position="154"/>
    </location>
</feature>
<dbReference type="SMART" id="SM00110">
    <property type="entry name" value="C1Q"/>
    <property type="match status" value="1"/>
</dbReference>
<sequence length="486" mass="55707">MNYSCKCQDLEKFVAPILNQQMAPLMAIVDTTNISSHIVRSIEKPLREMVNVKFDALQQKMDEHMEDNRNQMTEVNQDIATLRKEIEERIKQDIVSLQKEIEERITHEILDKVKNLTSNMDAMQLELQQKDELIGDNRNQMTEVKQDIATLRKEMEERITREILDKVNNLTSAISNVNTNQDEKIKKLANNMDGVKLELQKKIEQHMGDDRNQMTGVKQDIMSLRKEMEERIVREIRDKLQNLTRNFSIEKKDLDEKVKKLTNTVDLMQTDLKDTVVSVDSNVTNLAEKLENHLSNLEMLRSNLLELTVNTSTIQTVIGNIKTSAEIDNGRLSVQVSKLEDLKATVNDMNLRVALSACVSPGYTAVISSAIKFQNIITSKGITNQHLTSFKSSGVFVCEVPGLYHIPVVILSYTHDAQFIIYKNDIELMRGYTNDYYTGNGDYWQSNAAIVVTELQKGDRIDIKPSYKNMYIYGNNYSCLTIVKVK</sequence>
<evidence type="ECO:0000259" key="2">
    <source>
        <dbReference type="PROSITE" id="PS50871"/>
    </source>
</evidence>
<comment type="caution">
    <text evidence="3">The sequence shown here is derived from an EMBL/GenBank/DDBJ whole genome shotgun (WGS) entry which is preliminary data.</text>
</comment>
<reference evidence="3" key="1">
    <citation type="submission" date="2018-11" db="EMBL/GenBank/DDBJ databases">
        <authorList>
            <person name="Alioto T."/>
            <person name="Alioto T."/>
        </authorList>
    </citation>
    <scope>NUCLEOTIDE SEQUENCE</scope>
</reference>
<keyword evidence="1" id="KW-0175">Coiled coil</keyword>
<name>A0A8B6C1A0_MYTGA</name>
<feature type="coiled-coil region" evidence="1">
    <location>
        <begin position="178"/>
        <end position="310"/>
    </location>
</feature>
<dbReference type="Proteomes" id="UP000596742">
    <property type="component" value="Unassembled WGS sequence"/>
</dbReference>
<organism evidence="3 4">
    <name type="scientific">Mytilus galloprovincialis</name>
    <name type="common">Mediterranean mussel</name>
    <dbReference type="NCBI Taxonomy" id="29158"/>
    <lineage>
        <taxon>Eukaryota</taxon>
        <taxon>Metazoa</taxon>
        <taxon>Spiralia</taxon>
        <taxon>Lophotrochozoa</taxon>
        <taxon>Mollusca</taxon>
        <taxon>Bivalvia</taxon>
        <taxon>Autobranchia</taxon>
        <taxon>Pteriomorphia</taxon>
        <taxon>Mytilida</taxon>
        <taxon>Mytiloidea</taxon>
        <taxon>Mytilidae</taxon>
        <taxon>Mytilinae</taxon>
        <taxon>Mytilus</taxon>
    </lineage>
</organism>